<dbReference type="AlphaFoldDB" id="A0A1Q3FBM9"/>
<protein>
    <submittedName>
        <fullName evidence="2">Uncharacterized protein</fullName>
    </submittedName>
</protein>
<proteinExistence type="predicted"/>
<evidence type="ECO:0000313" key="2">
    <source>
        <dbReference type="EMBL" id="JAV24903.1"/>
    </source>
</evidence>
<sequence length="325" mass="34978">MADIKLDSPAEDDMATRVFWEILSPLGYIPQPVKEALRGTGFDNLLSLSAMRESDLDDIATQFKLPMGHRRLIKVLSERINQIGIDDLTSKLLRKLDRHATTVVKVSKPTPPNPTSSDSRDEPQTPPAPHSAAKAIPSAEALVEIYRSKLQQNILSWLTSHGDVGSKEVELSDININVSIQDGKLQGSVICPFCRMEIKIYIRAPDADSSGAIANSNYIKHYNRMHRKVPLPPKSPATVSWPSPFGQGTPPPGTMMALEQHQQALAQLHAEQQAAAYAAVTAAAGGSGSGTAAVAAGSGASQLPNPAAAAVYELLFKQESNSWDD</sequence>
<accession>A0A1Q3FBM9</accession>
<organism evidence="2">
    <name type="scientific">Culex tarsalis</name>
    <name type="common">Encephalitis mosquito</name>
    <dbReference type="NCBI Taxonomy" id="7177"/>
    <lineage>
        <taxon>Eukaryota</taxon>
        <taxon>Metazoa</taxon>
        <taxon>Ecdysozoa</taxon>
        <taxon>Arthropoda</taxon>
        <taxon>Hexapoda</taxon>
        <taxon>Insecta</taxon>
        <taxon>Pterygota</taxon>
        <taxon>Neoptera</taxon>
        <taxon>Endopterygota</taxon>
        <taxon>Diptera</taxon>
        <taxon>Nematocera</taxon>
        <taxon>Culicoidea</taxon>
        <taxon>Culicidae</taxon>
        <taxon>Culicinae</taxon>
        <taxon>Culicini</taxon>
        <taxon>Culex</taxon>
        <taxon>Culex</taxon>
    </lineage>
</organism>
<dbReference type="EMBL" id="GFDL01010142">
    <property type="protein sequence ID" value="JAV24903.1"/>
    <property type="molecule type" value="Transcribed_RNA"/>
</dbReference>
<name>A0A1Q3FBM9_CULTA</name>
<reference evidence="2" key="1">
    <citation type="submission" date="2017-01" db="EMBL/GenBank/DDBJ databases">
        <title>A deep insight into the sialotranscriptome of adult male and female Cluex tarsalis mosquitoes.</title>
        <authorList>
            <person name="Ribeiro J.M."/>
            <person name="Moreira F."/>
            <person name="Bernard K.A."/>
            <person name="Calvo E."/>
        </authorList>
    </citation>
    <scope>NUCLEOTIDE SEQUENCE</scope>
    <source>
        <strain evidence="2">Kern County</strain>
        <tissue evidence="2">Salivary glands</tissue>
    </source>
</reference>
<evidence type="ECO:0000256" key="1">
    <source>
        <dbReference type="SAM" id="MobiDB-lite"/>
    </source>
</evidence>
<feature type="region of interest" description="Disordered" evidence="1">
    <location>
        <begin position="105"/>
        <end position="134"/>
    </location>
</feature>